<proteinExistence type="predicted"/>
<dbReference type="EMBL" id="NIBG01000040">
    <property type="protein sequence ID" value="PAB55995.1"/>
    <property type="molecule type" value="Genomic_DNA"/>
</dbReference>
<gene>
    <name evidence="1" type="ORF">CCE28_21340</name>
</gene>
<evidence type="ECO:0000313" key="2">
    <source>
        <dbReference type="Proteomes" id="UP000216024"/>
    </source>
</evidence>
<accession>A0A267MAX3</accession>
<dbReference type="AlphaFoldDB" id="A0A267MAX3"/>
<dbReference type="OrthoDB" id="5458416at2"/>
<comment type="caution">
    <text evidence="1">The sequence shown here is derived from an EMBL/GenBank/DDBJ whole genome shotgun (WGS) entry which is preliminary data.</text>
</comment>
<protein>
    <recommendedName>
        <fullName evidence="3">ATPase</fullName>
    </recommendedName>
</protein>
<sequence length="157" mass="19024">MSNDQRRIVRTYQQTLHGDRKKIFSLLCPVREKEWLQGWNYDMVYSKSGYAEKGCVFQTNNEFGSFQWVMTKYDIEKFEIQFVKFIQNKMVVMIDIDLIDGEADSVYCNIQYTFTALNDEVINNMHEENKTEHFNKHMKLWEDSLNYFLKTRKMFVY</sequence>
<organism evidence="1 2">
    <name type="scientific">Anaeromicrobium sediminis</name>
    <dbReference type="NCBI Taxonomy" id="1478221"/>
    <lineage>
        <taxon>Bacteria</taxon>
        <taxon>Bacillati</taxon>
        <taxon>Bacillota</taxon>
        <taxon>Clostridia</taxon>
        <taxon>Peptostreptococcales</taxon>
        <taxon>Thermotaleaceae</taxon>
        <taxon>Anaeromicrobium</taxon>
    </lineage>
</organism>
<name>A0A267MAX3_9FIRM</name>
<evidence type="ECO:0008006" key="3">
    <source>
        <dbReference type="Google" id="ProtNLM"/>
    </source>
</evidence>
<keyword evidence="2" id="KW-1185">Reference proteome</keyword>
<dbReference type="RefSeq" id="WP_095136220.1">
    <property type="nucleotide sequence ID" value="NZ_NIBG01000040.1"/>
</dbReference>
<evidence type="ECO:0000313" key="1">
    <source>
        <dbReference type="EMBL" id="PAB55995.1"/>
    </source>
</evidence>
<dbReference type="Proteomes" id="UP000216024">
    <property type="component" value="Unassembled WGS sequence"/>
</dbReference>
<reference evidence="1 2" key="1">
    <citation type="submission" date="2017-06" db="EMBL/GenBank/DDBJ databases">
        <title>Draft genome sequence of anaerobic fermentative bacterium Anaeromicrobium sediminis DY2726D isolated from West Pacific Ocean sediments.</title>
        <authorList>
            <person name="Zeng X."/>
        </authorList>
    </citation>
    <scope>NUCLEOTIDE SEQUENCE [LARGE SCALE GENOMIC DNA]</scope>
    <source>
        <strain evidence="1 2">DY2726D</strain>
    </source>
</reference>